<proteinExistence type="predicted"/>
<protein>
    <submittedName>
        <fullName evidence="1">Uncharacterized protein</fullName>
    </submittedName>
</protein>
<dbReference type="Proteomes" id="UP000008909">
    <property type="component" value="Unassembled WGS sequence"/>
</dbReference>
<reference key="2">
    <citation type="submission" date="2011-10" db="EMBL/GenBank/DDBJ databases">
        <title>The genome and transcriptome sequence of Clonorchis sinensis provide insights into the carcinogenic liver fluke.</title>
        <authorList>
            <person name="Wang X."/>
            <person name="Huang Y."/>
            <person name="Chen W."/>
            <person name="Liu H."/>
            <person name="Guo L."/>
            <person name="Chen Y."/>
            <person name="Luo F."/>
            <person name="Zhou W."/>
            <person name="Sun J."/>
            <person name="Mao Q."/>
            <person name="Liang P."/>
            <person name="Zhou C."/>
            <person name="Tian Y."/>
            <person name="Men J."/>
            <person name="Lv X."/>
            <person name="Huang L."/>
            <person name="Zhou J."/>
            <person name="Hu Y."/>
            <person name="Li R."/>
            <person name="Zhang F."/>
            <person name="Lei H."/>
            <person name="Li X."/>
            <person name="Hu X."/>
            <person name="Liang C."/>
            <person name="Xu J."/>
            <person name="Wu Z."/>
            <person name="Yu X."/>
        </authorList>
    </citation>
    <scope>NUCLEOTIDE SEQUENCE</scope>
    <source>
        <strain>Henan</strain>
    </source>
</reference>
<accession>G7YC39</accession>
<sequence>MPYPTMVDNERLVRNAVLRLLKTLNQRSLETVVHAAERRLVQLKRVKTEYEEQLSEHLPTSWMTNDDYDFTNYLDTTTNGSR</sequence>
<organism evidence="1 2">
    <name type="scientific">Clonorchis sinensis</name>
    <name type="common">Chinese liver fluke</name>
    <dbReference type="NCBI Taxonomy" id="79923"/>
    <lineage>
        <taxon>Eukaryota</taxon>
        <taxon>Metazoa</taxon>
        <taxon>Spiralia</taxon>
        <taxon>Lophotrochozoa</taxon>
        <taxon>Platyhelminthes</taxon>
        <taxon>Trematoda</taxon>
        <taxon>Digenea</taxon>
        <taxon>Opisthorchiida</taxon>
        <taxon>Opisthorchiata</taxon>
        <taxon>Opisthorchiidae</taxon>
        <taxon>Clonorchis</taxon>
    </lineage>
</organism>
<gene>
    <name evidence="1" type="ORF">CLF_104681</name>
</gene>
<dbReference type="EMBL" id="DF143054">
    <property type="protein sequence ID" value="GAA50523.1"/>
    <property type="molecule type" value="Genomic_DNA"/>
</dbReference>
<reference evidence="1" key="1">
    <citation type="journal article" date="2011" name="Genome Biol.">
        <title>The draft genome of the carcinogenic human liver fluke Clonorchis sinensis.</title>
        <authorList>
            <person name="Wang X."/>
            <person name="Chen W."/>
            <person name="Huang Y."/>
            <person name="Sun J."/>
            <person name="Men J."/>
            <person name="Liu H."/>
            <person name="Luo F."/>
            <person name="Guo L."/>
            <person name="Lv X."/>
            <person name="Deng C."/>
            <person name="Zhou C."/>
            <person name="Fan Y."/>
            <person name="Li X."/>
            <person name="Huang L."/>
            <person name="Hu Y."/>
            <person name="Liang C."/>
            <person name="Hu X."/>
            <person name="Xu J."/>
            <person name="Yu X."/>
        </authorList>
    </citation>
    <scope>NUCLEOTIDE SEQUENCE [LARGE SCALE GENOMIC DNA]</scope>
    <source>
        <strain evidence="1">Henan</strain>
    </source>
</reference>
<keyword evidence="2" id="KW-1185">Reference proteome</keyword>
<dbReference type="InParanoid" id="G7YC39"/>
<name>G7YC39_CLOSI</name>
<evidence type="ECO:0000313" key="1">
    <source>
        <dbReference type="EMBL" id="GAA50523.1"/>
    </source>
</evidence>
<dbReference type="AlphaFoldDB" id="G7YC39"/>
<evidence type="ECO:0000313" key="2">
    <source>
        <dbReference type="Proteomes" id="UP000008909"/>
    </source>
</evidence>